<evidence type="ECO:0000259" key="6">
    <source>
        <dbReference type="PROSITE" id="PS50127"/>
    </source>
</evidence>
<dbReference type="InterPro" id="IPR016135">
    <property type="entry name" value="UBQ-conjugating_enzyme/RWD"/>
</dbReference>
<dbReference type="PANTHER" id="PTHR21328">
    <property type="entry name" value="POLY ADP-RIBOSE POLYMERASE FAMILY, MEMBER PARP"/>
    <property type="match status" value="1"/>
</dbReference>
<protein>
    <recommendedName>
        <fullName evidence="6">UBC core domain-containing protein</fullName>
    </recommendedName>
</protein>
<evidence type="ECO:0000256" key="3">
    <source>
        <dbReference type="ARBA" id="ARBA00022695"/>
    </source>
</evidence>
<proteinExistence type="predicted"/>
<evidence type="ECO:0000313" key="7">
    <source>
        <dbReference type="EMBL" id="CAK9211238.1"/>
    </source>
</evidence>
<evidence type="ECO:0000256" key="1">
    <source>
        <dbReference type="ARBA" id="ARBA00022676"/>
    </source>
</evidence>
<keyword evidence="8" id="KW-1185">Reference proteome</keyword>
<dbReference type="CDD" id="cd23802">
    <property type="entry name" value="UBCc_UBE2Q"/>
    <property type="match status" value="1"/>
</dbReference>
<keyword evidence="3" id="KW-0548">Nucleotidyltransferase</keyword>
<dbReference type="Proteomes" id="UP001497512">
    <property type="component" value="Chromosome 18"/>
</dbReference>
<feature type="region of interest" description="Disordered" evidence="5">
    <location>
        <begin position="148"/>
        <end position="204"/>
    </location>
</feature>
<reference evidence="7" key="1">
    <citation type="submission" date="2024-02" db="EMBL/GenBank/DDBJ databases">
        <authorList>
            <consortium name="ELIXIR-Norway"/>
            <consortium name="Elixir Norway"/>
        </authorList>
    </citation>
    <scope>NUCLEOTIDE SEQUENCE</scope>
</reference>
<dbReference type="Pfam" id="PF00644">
    <property type="entry name" value="PARP"/>
    <property type="match status" value="1"/>
</dbReference>
<dbReference type="Gene3D" id="3.90.228.10">
    <property type="match status" value="1"/>
</dbReference>
<dbReference type="Pfam" id="PF00179">
    <property type="entry name" value="UQ_con"/>
    <property type="match status" value="1"/>
</dbReference>
<dbReference type="SMART" id="SM00212">
    <property type="entry name" value="UBCc"/>
    <property type="match status" value="1"/>
</dbReference>
<dbReference type="InterPro" id="IPR012317">
    <property type="entry name" value="Poly(ADP-ribose)pol_cat_dom"/>
</dbReference>
<name>A0ABP0U367_9BRYO</name>
<evidence type="ECO:0000313" key="8">
    <source>
        <dbReference type="Proteomes" id="UP001497512"/>
    </source>
</evidence>
<evidence type="ECO:0000256" key="5">
    <source>
        <dbReference type="SAM" id="MobiDB-lite"/>
    </source>
</evidence>
<dbReference type="InterPro" id="IPR051838">
    <property type="entry name" value="ARTD_PARP"/>
</dbReference>
<dbReference type="Gene3D" id="3.10.110.10">
    <property type="entry name" value="Ubiquitin Conjugating Enzyme"/>
    <property type="match status" value="1"/>
</dbReference>
<dbReference type="SUPFAM" id="SSF56399">
    <property type="entry name" value="ADP-ribosylation"/>
    <property type="match status" value="1"/>
</dbReference>
<dbReference type="PROSITE" id="PS50127">
    <property type="entry name" value="UBC_2"/>
    <property type="match status" value="1"/>
</dbReference>
<feature type="domain" description="UBC core" evidence="6">
    <location>
        <begin position="879"/>
        <end position="1066"/>
    </location>
</feature>
<sequence>METLYSLWSENKRVEIATIGLKLIDASETHLLLDANGKKVQVLIPSSIQAYDEGLEKSADEVFIAMSLENSDELLDRYLHSLNEKLERIKVTPKALHDVLDLLLTMLIKFDKQRCQSECKQSHLTGGGGKNLLHSKEPVQQGIIKAESPHAVASGEEDDEHDDGGGVCNSSEVAGDDDDYDVILDTDSNDSDTDKSGADTSGYDLATEDTSVPFAEIEYRSRGFLHALAEDARKACELAQAKAVSEEASESGNDVWTWCFVSSIPMHLRVQVQFELAGIIDKRTAASLGISLDEPVTLALEFSKLLWSDSIFSVSKPFSPESMSATQENKSSIAMPEETNTILDVEARKLRGHDHKCYGLEVLFPELTRTFFEGLNWRKAGGAEDLVSCQHCILTEKTSSLFEQLVSCVSHSNPFLGLLAFILKRLASLPNWCIVCWDSLPVSVTRLCTCDKDLCLYRFEELGLGALILQEIQNSLELVDLELSMAYSASISARDVFEPFPGFLLAKEELRGRSGWFSNVQKTNTRTSPFANKKVSVLQAILKSIPPIAKLKQCSDEAELKKLLARAWSPGAKEKRPWIIAHESAEHSQGTLMMDQAQEQRLAYDVIRFVLTTNRISLSLLDDTQKLPSLRTILQFVVLWDTPEKEAHFVQRRIDAGGSFFAFHGSPAENWYSILRNGLRSMSKTSYMSSGAAFGEGIYLSTRAQTSMRYAHSTGAGWPNGRLKDGYQCLAICEIVNGSTQASHHCPGYPSDILIVPPQYEKDVAIRYVLVFHPGGNHRAVTDDMEEPIIKSKMLLQGINLLHHYHGLRHTHCEMWQAEKTAWKEARLKLLKALTGEIQQQKASESVEELVLTKARELMEEEQPKRKKGKSQDNVDSSVATRAVMQEFKNVLKAMSKAPQLASLGANDDIPLLAGVSVNIPDETDVCTWRVSLNQVLFKQNPLLIKDLGDLKLALRVQDDVNVELEVKFSANYPFHPPFVRVLSPRFRMHTGHVTVGGSICMELLTASGWSPACSLESLLVQVVMAIVEGQGRVDLAGSKLRKEYQEKDAHEAFERAARTHGWKTS</sequence>
<dbReference type="InterPro" id="IPR000608">
    <property type="entry name" value="UBC"/>
</dbReference>
<feature type="compositionally biased region" description="Acidic residues" evidence="5">
    <location>
        <begin position="174"/>
        <end position="191"/>
    </location>
</feature>
<keyword evidence="1" id="KW-0328">Glycosyltransferase</keyword>
<accession>A0ABP0U367</accession>
<dbReference type="SUPFAM" id="SSF54495">
    <property type="entry name" value="UBC-like"/>
    <property type="match status" value="1"/>
</dbReference>
<keyword evidence="4" id="KW-0520">NAD</keyword>
<gene>
    <name evidence="7" type="ORF">CSSPTR1EN2_LOCUS10559</name>
</gene>
<evidence type="ECO:0000256" key="2">
    <source>
        <dbReference type="ARBA" id="ARBA00022679"/>
    </source>
</evidence>
<evidence type="ECO:0000256" key="4">
    <source>
        <dbReference type="ARBA" id="ARBA00023027"/>
    </source>
</evidence>
<keyword evidence="2" id="KW-0808">Transferase</keyword>
<dbReference type="EMBL" id="OZ019910">
    <property type="protein sequence ID" value="CAK9211238.1"/>
    <property type="molecule type" value="Genomic_DNA"/>
</dbReference>
<organism evidence="7 8">
    <name type="scientific">Sphagnum troendelagicum</name>
    <dbReference type="NCBI Taxonomy" id="128251"/>
    <lineage>
        <taxon>Eukaryota</taxon>
        <taxon>Viridiplantae</taxon>
        <taxon>Streptophyta</taxon>
        <taxon>Embryophyta</taxon>
        <taxon>Bryophyta</taxon>
        <taxon>Sphagnophytina</taxon>
        <taxon>Sphagnopsida</taxon>
        <taxon>Sphagnales</taxon>
        <taxon>Sphagnaceae</taxon>
        <taxon>Sphagnum</taxon>
    </lineage>
</organism>